<keyword evidence="4 9" id="KW-0540">Nuclease</keyword>
<proteinExistence type="inferred from homology"/>
<dbReference type="RefSeq" id="WP_185125840.1">
    <property type="nucleotide sequence ID" value="NZ_CAJEWD010000008.1"/>
</dbReference>
<dbReference type="NCBIfam" id="TIGR00043">
    <property type="entry name" value="rRNA maturation RNase YbeY"/>
    <property type="match status" value="1"/>
</dbReference>
<keyword evidence="11" id="KW-1185">Reference proteome</keyword>
<gene>
    <name evidence="9 10" type="primary">ybeY</name>
    <name evidence="10" type="ORF">JEODO184_01335</name>
</gene>
<name>A0A6V7RJV3_9STAP</name>
<evidence type="ECO:0000313" key="11">
    <source>
        <dbReference type="Proteomes" id="UP000589351"/>
    </source>
</evidence>
<keyword evidence="8 9" id="KW-0862">Zinc</keyword>
<reference evidence="10 11" key="1">
    <citation type="submission" date="2020-07" db="EMBL/GenBank/DDBJ databases">
        <authorList>
            <person name="Criscuolo A."/>
        </authorList>
    </citation>
    <scope>NUCLEOTIDE SEQUENCE [LARGE SCALE GENOMIC DNA]</scope>
    <source>
        <strain evidence="10">CIP111649</strain>
    </source>
</reference>
<comment type="cofactor">
    <cofactor evidence="9">
        <name>Zn(2+)</name>
        <dbReference type="ChEBI" id="CHEBI:29105"/>
    </cofactor>
    <text evidence="9">Binds 1 zinc ion.</text>
</comment>
<keyword evidence="9" id="KW-0963">Cytoplasm</keyword>
<keyword evidence="7 9" id="KW-0378">Hydrolase</keyword>
<sequence>MISVDLLDEDNYLSELEKTEIQELLNFAYDHLKEEGQAEVSVSFVSNDEIRAINRDYRDKDSVTDVISFALEEDEMNIIHEDAPRTLGDIIISTDRAREQAVDYGHSFRRELLFLSLHGFLHLLGYDHMETDEEAVMNGTQEEILNAFGVTRD</sequence>
<feature type="binding site" evidence="9">
    <location>
        <position position="128"/>
    </location>
    <ligand>
        <name>Zn(2+)</name>
        <dbReference type="ChEBI" id="CHEBI:29105"/>
        <note>catalytic</note>
    </ligand>
</feature>
<evidence type="ECO:0000256" key="3">
    <source>
        <dbReference type="ARBA" id="ARBA00022552"/>
    </source>
</evidence>
<dbReference type="GO" id="GO:0008270">
    <property type="term" value="F:zinc ion binding"/>
    <property type="evidence" value="ECO:0007669"/>
    <property type="project" value="UniProtKB-UniRule"/>
</dbReference>
<feature type="binding site" evidence="9">
    <location>
        <position position="118"/>
    </location>
    <ligand>
        <name>Zn(2+)</name>
        <dbReference type="ChEBI" id="CHEBI:29105"/>
        <note>catalytic</note>
    </ligand>
</feature>
<evidence type="ECO:0000256" key="6">
    <source>
        <dbReference type="ARBA" id="ARBA00022759"/>
    </source>
</evidence>
<evidence type="ECO:0000256" key="8">
    <source>
        <dbReference type="ARBA" id="ARBA00022833"/>
    </source>
</evidence>
<dbReference type="PANTHER" id="PTHR46986:SF1">
    <property type="entry name" value="ENDORIBONUCLEASE YBEY, CHLOROPLASTIC"/>
    <property type="match status" value="1"/>
</dbReference>
<dbReference type="GO" id="GO:0005737">
    <property type="term" value="C:cytoplasm"/>
    <property type="evidence" value="ECO:0007669"/>
    <property type="project" value="UniProtKB-SubCell"/>
</dbReference>
<comment type="caution">
    <text evidence="10">The sequence shown here is derived from an EMBL/GenBank/DDBJ whole genome shotgun (WGS) entry which is preliminary data.</text>
</comment>
<dbReference type="HAMAP" id="MF_00009">
    <property type="entry name" value="Endoribonucl_YbeY"/>
    <property type="match status" value="1"/>
</dbReference>
<keyword evidence="6 9" id="KW-0255">Endonuclease</keyword>
<evidence type="ECO:0000256" key="4">
    <source>
        <dbReference type="ARBA" id="ARBA00022722"/>
    </source>
</evidence>
<dbReference type="Pfam" id="PF02130">
    <property type="entry name" value="YbeY"/>
    <property type="match status" value="1"/>
</dbReference>
<dbReference type="GO" id="GO:0004222">
    <property type="term" value="F:metalloendopeptidase activity"/>
    <property type="evidence" value="ECO:0007669"/>
    <property type="project" value="InterPro"/>
</dbReference>
<dbReference type="Proteomes" id="UP000589351">
    <property type="component" value="Unassembled WGS sequence"/>
</dbReference>
<protein>
    <recommendedName>
        <fullName evidence="9">Endoribonuclease YbeY</fullName>
        <ecNumber evidence="9">3.1.-.-</ecNumber>
    </recommendedName>
</protein>
<dbReference type="InterPro" id="IPR023091">
    <property type="entry name" value="MetalPrtase_cat_dom_sf_prd"/>
</dbReference>
<evidence type="ECO:0000256" key="1">
    <source>
        <dbReference type="ARBA" id="ARBA00010875"/>
    </source>
</evidence>
<dbReference type="EMBL" id="CAJEWD010000008">
    <property type="protein sequence ID" value="CAD2078252.1"/>
    <property type="molecule type" value="Genomic_DNA"/>
</dbReference>
<dbReference type="GO" id="GO:0004521">
    <property type="term" value="F:RNA endonuclease activity"/>
    <property type="evidence" value="ECO:0007669"/>
    <property type="project" value="UniProtKB-UniRule"/>
</dbReference>
<evidence type="ECO:0000256" key="7">
    <source>
        <dbReference type="ARBA" id="ARBA00022801"/>
    </source>
</evidence>
<organism evidence="10 11">
    <name type="scientific">Jeotgalicoccus meleagridis</name>
    <dbReference type="NCBI Taxonomy" id="2759181"/>
    <lineage>
        <taxon>Bacteria</taxon>
        <taxon>Bacillati</taxon>
        <taxon>Bacillota</taxon>
        <taxon>Bacilli</taxon>
        <taxon>Bacillales</taxon>
        <taxon>Staphylococcaceae</taxon>
        <taxon>Jeotgalicoccus</taxon>
    </lineage>
</organism>
<dbReference type="EC" id="3.1.-.-" evidence="9"/>
<evidence type="ECO:0000256" key="5">
    <source>
        <dbReference type="ARBA" id="ARBA00022723"/>
    </source>
</evidence>
<dbReference type="PANTHER" id="PTHR46986">
    <property type="entry name" value="ENDORIBONUCLEASE YBEY, CHLOROPLASTIC"/>
    <property type="match status" value="1"/>
</dbReference>
<dbReference type="SUPFAM" id="SSF55486">
    <property type="entry name" value="Metalloproteases ('zincins'), catalytic domain"/>
    <property type="match status" value="1"/>
</dbReference>
<dbReference type="Gene3D" id="3.40.390.30">
    <property type="entry name" value="Metalloproteases ('zincins'), catalytic domain"/>
    <property type="match status" value="1"/>
</dbReference>
<comment type="subcellular location">
    <subcellularLocation>
        <location evidence="9">Cytoplasm</location>
    </subcellularLocation>
</comment>
<evidence type="ECO:0000313" key="10">
    <source>
        <dbReference type="EMBL" id="CAD2078252.1"/>
    </source>
</evidence>
<dbReference type="InterPro" id="IPR020549">
    <property type="entry name" value="YbeY_CS"/>
</dbReference>
<feature type="binding site" evidence="9">
    <location>
        <position position="122"/>
    </location>
    <ligand>
        <name>Zn(2+)</name>
        <dbReference type="ChEBI" id="CHEBI:29105"/>
        <note>catalytic</note>
    </ligand>
</feature>
<keyword evidence="2 9" id="KW-0690">Ribosome biogenesis</keyword>
<dbReference type="AlphaFoldDB" id="A0A6V7RJV3"/>
<comment type="function">
    <text evidence="9">Single strand-specific metallo-endoribonuclease involved in late-stage 70S ribosome quality control and in maturation of the 3' terminus of the 16S rRNA.</text>
</comment>
<evidence type="ECO:0000256" key="9">
    <source>
        <dbReference type="HAMAP-Rule" id="MF_00009"/>
    </source>
</evidence>
<dbReference type="GO" id="GO:0006364">
    <property type="term" value="P:rRNA processing"/>
    <property type="evidence" value="ECO:0007669"/>
    <property type="project" value="UniProtKB-UniRule"/>
</dbReference>
<dbReference type="InterPro" id="IPR002036">
    <property type="entry name" value="YbeY"/>
</dbReference>
<dbReference type="PROSITE" id="PS01306">
    <property type="entry name" value="UPF0054"/>
    <property type="match status" value="1"/>
</dbReference>
<evidence type="ECO:0000256" key="2">
    <source>
        <dbReference type="ARBA" id="ARBA00022517"/>
    </source>
</evidence>
<comment type="similarity">
    <text evidence="1 9">Belongs to the endoribonuclease YbeY family.</text>
</comment>
<accession>A0A6V7RJV3</accession>
<keyword evidence="3 9" id="KW-0698">rRNA processing</keyword>
<keyword evidence="5 9" id="KW-0479">Metal-binding</keyword>